<keyword evidence="3" id="KW-1185">Reference proteome</keyword>
<accession>M0QLM4</accession>
<feature type="transmembrane region" description="Helical" evidence="1">
    <location>
        <begin position="80"/>
        <end position="106"/>
    </location>
</feature>
<evidence type="ECO:0000313" key="3">
    <source>
        <dbReference type="Proteomes" id="UP000011666"/>
    </source>
</evidence>
<dbReference type="EMBL" id="BANX01000022">
    <property type="protein sequence ID" value="GAC69206.1"/>
    <property type="molecule type" value="Genomic_DNA"/>
</dbReference>
<evidence type="ECO:0000256" key="1">
    <source>
        <dbReference type="SAM" id="Phobius"/>
    </source>
</evidence>
<keyword evidence="1" id="KW-1133">Transmembrane helix</keyword>
<comment type="caution">
    <text evidence="2">The sequence shown here is derived from an EMBL/GenBank/DDBJ whole genome shotgun (WGS) entry which is preliminary data.</text>
</comment>
<protein>
    <submittedName>
        <fullName evidence="2">Uncharacterized protein</fullName>
    </submittedName>
</protein>
<feature type="transmembrane region" description="Helical" evidence="1">
    <location>
        <begin position="49"/>
        <end position="73"/>
    </location>
</feature>
<keyword evidence="1" id="KW-0812">Transmembrane</keyword>
<sequence length="128" mass="13224">MWTAFAGTVLCALGAVATWVIGSMQADAWNTHALDVACRDLPPLPPFRLYGIVGLVLDGVTILAAAAWVALFFRERPSRIGFVVGALCVLAVVIFVNLLGTASMFVPTDDPSATSQGTDGSGLPCGSG</sequence>
<organism evidence="2 3">
    <name type="scientific">Gordonia soli NBRC 108243</name>
    <dbReference type="NCBI Taxonomy" id="1223545"/>
    <lineage>
        <taxon>Bacteria</taxon>
        <taxon>Bacillati</taxon>
        <taxon>Actinomycetota</taxon>
        <taxon>Actinomycetes</taxon>
        <taxon>Mycobacteriales</taxon>
        <taxon>Gordoniaceae</taxon>
        <taxon>Gordonia</taxon>
    </lineage>
</organism>
<evidence type="ECO:0000313" key="2">
    <source>
        <dbReference type="EMBL" id="GAC69206.1"/>
    </source>
</evidence>
<proteinExistence type="predicted"/>
<keyword evidence="1" id="KW-0472">Membrane</keyword>
<dbReference type="Proteomes" id="UP000011666">
    <property type="component" value="Unassembled WGS sequence"/>
</dbReference>
<name>M0QLM4_9ACTN</name>
<dbReference type="AlphaFoldDB" id="M0QLM4"/>
<gene>
    <name evidence="2" type="ORF">GS4_22_00380</name>
</gene>
<reference evidence="2 3" key="1">
    <citation type="submission" date="2013-01" db="EMBL/GenBank/DDBJ databases">
        <title>Whole genome shotgun sequence of Gordonia soli NBRC 108243.</title>
        <authorList>
            <person name="Isaki-Nakamura S."/>
            <person name="Hosoyama A."/>
            <person name="Tsuchikane K."/>
            <person name="Ando Y."/>
            <person name="Baba S."/>
            <person name="Ohji S."/>
            <person name="Hamada M."/>
            <person name="Tamura T."/>
            <person name="Yamazoe A."/>
            <person name="Yamazaki S."/>
            <person name="Fujita N."/>
        </authorList>
    </citation>
    <scope>NUCLEOTIDE SEQUENCE [LARGE SCALE GENOMIC DNA]</scope>
    <source>
        <strain evidence="2 3">NBRC 108243</strain>
    </source>
</reference>